<organism evidence="1 2">
    <name type="scientific">Danaus plexippus plexippus</name>
    <dbReference type="NCBI Taxonomy" id="278856"/>
    <lineage>
        <taxon>Eukaryota</taxon>
        <taxon>Metazoa</taxon>
        <taxon>Ecdysozoa</taxon>
        <taxon>Arthropoda</taxon>
        <taxon>Hexapoda</taxon>
        <taxon>Insecta</taxon>
        <taxon>Pterygota</taxon>
        <taxon>Neoptera</taxon>
        <taxon>Endopterygota</taxon>
        <taxon>Lepidoptera</taxon>
        <taxon>Glossata</taxon>
        <taxon>Ditrysia</taxon>
        <taxon>Papilionoidea</taxon>
        <taxon>Nymphalidae</taxon>
        <taxon>Danainae</taxon>
        <taxon>Danaini</taxon>
        <taxon>Danaina</taxon>
        <taxon>Danaus</taxon>
        <taxon>Danaus</taxon>
    </lineage>
</organism>
<keyword evidence="2" id="KW-1185">Reference proteome</keyword>
<reference evidence="1 2" key="1">
    <citation type="journal article" date="2011" name="Cell">
        <title>The monarch butterfly genome yields insights into long-distance migration.</title>
        <authorList>
            <person name="Zhan S."/>
            <person name="Merlin C."/>
            <person name="Boore J.L."/>
            <person name="Reppert S.M."/>
        </authorList>
    </citation>
    <scope>NUCLEOTIDE SEQUENCE [LARGE SCALE GENOMIC DNA]</scope>
    <source>
        <strain evidence="1">F-2</strain>
    </source>
</reference>
<evidence type="ECO:0000313" key="2">
    <source>
        <dbReference type="Proteomes" id="UP000007151"/>
    </source>
</evidence>
<comment type="caution">
    <text evidence="1">The sequence shown here is derived from an EMBL/GenBank/DDBJ whole genome shotgun (WGS) entry which is preliminary data.</text>
</comment>
<dbReference type="EMBL" id="AGBW02014405">
    <property type="protein sequence ID" value="OWR41738.1"/>
    <property type="molecule type" value="Genomic_DNA"/>
</dbReference>
<evidence type="ECO:0000313" key="1">
    <source>
        <dbReference type="EMBL" id="OWR41738.1"/>
    </source>
</evidence>
<gene>
    <name evidence="1" type="ORF">KGM_209794</name>
</gene>
<sequence>MKIGLDWMFKVKRILQITFHAFEEEVGFTPNSLDVESAMKSLTRGLVLEHALRAGYDPCVAATPD</sequence>
<accession>A0A212EJW6</accession>
<dbReference type="Proteomes" id="UP000007151">
    <property type="component" value="Unassembled WGS sequence"/>
</dbReference>
<protein>
    <submittedName>
        <fullName evidence="1">Uncharacterized protein</fullName>
    </submittedName>
</protein>
<dbReference type="AlphaFoldDB" id="A0A212EJW6"/>
<name>A0A212EJW6_DANPL</name>
<dbReference type="KEGG" id="dpl:KGM_209794"/>
<dbReference type="InParanoid" id="A0A212EJW6"/>
<proteinExistence type="predicted"/>